<comment type="caution">
    <text evidence="1">The sequence shown here is derived from an EMBL/GenBank/DDBJ whole genome shotgun (WGS) entry which is preliminary data.</text>
</comment>
<dbReference type="AlphaFoldDB" id="A0AAD9AUV5"/>
<gene>
    <name evidence="1" type="ORF">CCHR01_03558</name>
</gene>
<protein>
    <submittedName>
        <fullName evidence="1">Uncharacterized protein</fullName>
    </submittedName>
</protein>
<dbReference type="EMBL" id="JAQOWY010000048">
    <property type="protein sequence ID" value="KAK1853794.1"/>
    <property type="molecule type" value="Genomic_DNA"/>
</dbReference>
<organism evidence="1 2">
    <name type="scientific">Colletotrichum chrysophilum</name>
    <dbReference type="NCBI Taxonomy" id="1836956"/>
    <lineage>
        <taxon>Eukaryota</taxon>
        <taxon>Fungi</taxon>
        <taxon>Dikarya</taxon>
        <taxon>Ascomycota</taxon>
        <taxon>Pezizomycotina</taxon>
        <taxon>Sordariomycetes</taxon>
        <taxon>Hypocreomycetidae</taxon>
        <taxon>Glomerellales</taxon>
        <taxon>Glomerellaceae</taxon>
        <taxon>Colletotrichum</taxon>
        <taxon>Colletotrichum gloeosporioides species complex</taxon>
    </lineage>
</organism>
<evidence type="ECO:0000313" key="2">
    <source>
        <dbReference type="Proteomes" id="UP001243330"/>
    </source>
</evidence>
<sequence>MPFVLGVCVDLQQQGATGRRDWSTIAIPNRHAGYWRGLHWIDPDIPCTQNGEP</sequence>
<accession>A0AAD9AUV5</accession>
<dbReference type="Proteomes" id="UP001243330">
    <property type="component" value="Unassembled WGS sequence"/>
</dbReference>
<evidence type="ECO:0000313" key="1">
    <source>
        <dbReference type="EMBL" id="KAK1853794.1"/>
    </source>
</evidence>
<reference evidence="1" key="1">
    <citation type="submission" date="2023-01" db="EMBL/GenBank/DDBJ databases">
        <title>Colletotrichum chrysophilum M932 genome sequence.</title>
        <authorList>
            <person name="Baroncelli R."/>
        </authorList>
    </citation>
    <scope>NUCLEOTIDE SEQUENCE</scope>
    <source>
        <strain evidence="1">M932</strain>
    </source>
</reference>
<proteinExistence type="predicted"/>
<name>A0AAD9AUV5_9PEZI</name>
<keyword evidence="2" id="KW-1185">Reference proteome</keyword>